<reference evidence="1" key="1">
    <citation type="submission" date="2014-10" db="EMBL/GenBank/DDBJ databases">
        <authorList>
            <person name="Liu L."/>
            <person name="Ji S."/>
            <person name="Ruan Z."/>
            <person name="Fu Y."/>
            <person name="Fu Y."/>
            <person name="Wang Y."/>
            <person name="Yu Y."/>
        </authorList>
    </citation>
    <scope>NUCLEOTIDE SEQUENCE</scope>
    <source>
        <strain evidence="1">A221</strain>
        <plasmid evidence="1">pAZJ221</plasmid>
    </source>
</reference>
<keyword evidence="1" id="KW-0614">Plasmid</keyword>
<protein>
    <submittedName>
        <fullName evidence="1">Uncharacterized protein</fullName>
    </submittedName>
</protein>
<name>A0A0C4Y2R0_ACIBA</name>
<proteinExistence type="predicted"/>
<sequence>MSCTEEHLDEILESFKKRVEEGKFIAMPDLQRSIEMRECDHLIDLHENNISYYPNLISKVDHSYNFNGNIKPNQKHVTCVLGKLLNSAVPENYLNNFAFSLYREKITSADYKEFVKTINADGVVTYSEAIELYNRIHKRESEKRSTESLSDKVARFFNE</sequence>
<reference evidence="1" key="2">
    <citation type="journal article" date="2015" name="Antimicrob. Agents Chemother.">
        <title>Dissemination of blaOXA-23 in Acinetobacter spp. in China: Main Roles of Conjugative Plasmid pAZJ221 and Transposon Tn2009.</title>
        <authorList>
            <person name="Liu L.L."/>
            <person name="Ji S.J."/>
            <person name="Ruan Z."/>
            <person name="Fu Y."/>
            <person name="Fu Y.Q."/>
            <person name="Wang Y.F."/>
            <person name="Yu Y.S."/>
        </authorList>
    </citation>
    <scope>NUCLEOTIDE SEQUENCE</scope>
    <source>
        <strain evidence="1">A221</strain>
        <plasmid evidence="1">pAZJ221</plasmid>
    </source>
</reference>
<gene>
    <name evidence="1" type="ORF">NG19_0095</name>
</gene>
<dbReference type="AlphaFoldDB" id="A0A0C4Y2R0"/>
<dbReference type="EMBL" id="KM922672">
    <property type="protein sequence ID" value="AJF79931.1"/>
    <property type="molecule type" value="Genomic_DNA"/>
</dbReference>
<dbReference type="RefSeq" id="WP_001277975.1">
    <property type="nucleotide sequence ID" value="NZ_KM922672.1"/>
</dbReference>
<geneLocation type="plasmid" evidence="1">
    <name>pAZJ221</name>
</geneLocation>
<accession>A0A0C4Y2R0</accession>
<evidence type="ECO:0000313" key="1">
    <source>
        <dbReference type="EMBL" id="AJF79931.1"/>
    </source>
</evidence>
<organism evidence="1">
    <name type="scientific">Acinetobacter baumannii</name>
    <dbReference type="NCBI Taxonomy" id="470"/>
    <lineage>
        <taxon>Bacteria</taxon>
        <taxon>Pseudomonadati</taxon>
        <taxon>Pseudomonadota</taxon>
        <taxon>Gammaproteobacteria</taxon>
        <taxon>Moraxellales</taxon>
        <taxon>Moraxellaceae</taxon>
        <taxon>Acinetobacter</taxon>
        <taxon>Acinetobacter calcoaceticus/baumannii complex</taxon>
    </lineage>
</organism>